<protein>
    <recommendedName>
        <fullName evidence="2">DUF1648 domain-containing protein</fullName>
    </recommendedName>
</protein>
<accession>A0A1X7I0F1</accession>
<dbReference type="EMBL" id="FXAR01000001">
    <property type="protein sequence ID" value="SMG07848.1"/>
    <property type="molecule type" value="Genomic_DNA"/>
</dbReference>
<dbReference type="Proteomes" id="UP000193309">
    <property type="component" value="Unassembled WGS sequence"/>
</dbReference>
<keyword evidence="1" id="KW-0812">Transmembrane</keyword>
<sequence length="149" mass="15435">MLERVAWLVPTGAALVSAVLIVAAMPVLPAEVASQWNNDGPTSTMSPWGFLVLPAIGLVVGLIGAGLAPGWRKNRGLSDAVFFTAAHVGGSLAFSLLPVGMLLAQLEDGRALGEPRGNAVIAIGVAFLLAVGFHHLVLRAERQSIPRSP</sequence>
<name>A0A1X7I0F1_9CORY</name>
<feature type="domain" description="DUF1648" evidence="2">
    <location>
        <begin position="14"/>
        <end position="57"/>
    </location>
</feature>
<dbReference type="InterPro" id="IPR012867">
    <property type="entry name" value="DUF1648"/>
</dbReference>
<keyword evidence="1" id="KW-1133">Transmembrane helix</keyword>
<dbReference type="Pfam" id="PF07853">
    <property type="entry name" value="DUF1648"/>
    <property type="match status" value="1"/>
</dbReference>
<gene>
    <name evidence="3" type="ORF">SAMN06295981_0293</name>
</gene>
<keyword evidence="4" id="KW-1185">Reference proteome</keyword>
<evidence type="ECO:0000256" key="1">
    <source>
        <dbReference type="SAM" id="Phobius"/>
    </source>
</evidence>
<reference evidence="4" key="1">
    <citation type="submission" date="2017-04" db="EMBL/GenBank/DDBJ databases">
        <authorList>
            <person name="Varghese N."/>
            <person name="Submissions S."/>
        </authorList>
    </citation>
    <scope>NUCLEOTIDE SEQUENCE [LARGE SCALE GENOMIC DNA]</scope>
    <source>
        <strain evidence="4">VDS</strain>
    </source>
</reference>
<feature type="transmembrane region" description="Helical" evidence="1">
    <location>
        <begin position="48"/>
        <end position="68"/>
    </location>
</feature>
<feature type="transmembrane region" description="Helical" evidence="1">
    <location>
        <begin position="7"/>
        <end position="28"/>
    </location>
</feature>
<dbReference type="RefSeq" id="WP_085548467.1">
    <property type="nucleotide sequence ID" value="NZ_FXAR01000001.1"/>
</dbReference>
<dbReference type="STRING" id="1610489.SAMN06295981_0293"/>
<dbReference type="AlphaFoldDB" id="A0A1X7I0F1"/>
<feature type="transmembrane region" description="Helical" evidence="1">
    <location>
        <begin position="80"/>
        <end position="99"/>
    </location>
</feature>
<evidence type="ECO:0000313" key="4">
    <source>
        <dbReference type="Proteomes" id="UP000193309"/>
    </source>
</evidence>
<keyword evidence="1" id="KW-0472">Membrane</keyword>
<organism evidence="3 4">
    <name type="scientific">Corynebacterium pollutisoli</name>
    <dbReference type="NCBI Taxonomy" id="1610489"/>
    <lineage>
        <taxon>Bacteria</taxon>
        <taxon>Bacillati</taxon>
        <taxon>Actinomycetota</taxon>
        <taxon>Actinomycetes</taxon>
        <taxon>Mycobacteriales</taxon>
        <taxon>Corynebacteriaceae</taxon>
        <taxon>Corynebacterium</taxon>
    </lineage>
</organism>
<evidence type="ECO:0000259" key="2">
    <source>
        <dbReference type="Pfam" id="PF07853"/>
    </source>
</evidence>
<evidence type="ECO:0000313" key="3">
    <source>
        <dbReference type="EMBL" id="SMG07848.1"/>
    </source>
</evidence>
<proteinExistence type="predicted"/>
<feature type="transmembrane region" description="Helical" evidence="1">
    <location>
        <begin position="119"/>
        <end position="138"/>
    </location>
</feature>